<dbReference type="InterPro" id="IPR029052">
    <property type="entry name" value="Metallo-depent_PP-like"/>
</dbReference>
<proteinExistence type="predicted"/>
<evidence type="ECO:0000313" key="3">
    <source>
        <dbReference type="Proteomes" id="UP000009273"/>
    </source>
</evidence>
<gene>
    <name evidence="2" type="primary">356</name>
    <name evidence="2" type="ORF">G_356</name>
</gene>
<dbReference type="EMBL" id="JN638751">
    <property type="protein sequence ID" value="AEO93615.1"/>
    <property type="molecule type" value="Genomic_DNA"/>
</dbReference>
<dbReference type="KEGG" id="vg:18563571"/>
<dbReference type="Gene3D" id="3.60.21.10">
    <property type="match status" value="1"/>
</dbReference>
<keyword evidence="3" id="KW-1185">Reference proteome</keyword>
<sequence>MKILAFADFHLGVTAYGRIDPETNLNTRVLNALKSLDEMIDYAINKKIKVIAFAGDAYHRSSPSPTLISEFNTRIRRAVDAGIKVLLLTGNHDVDRIETKQSPLGAFDDLKVEGAFHSRFHKEVNLEVDGETVKFVFLPTYHTKEDIEHIVDNTTYDGNPIVFLAHLTYQGAMLNEWNIAEKETYIDPSVFDKEGVAAVVSGHLHKHQTLYNSPFVFYCGSLQRVDFSEEQQSKGFVVLDVKSDSQVTYDFIEIESQKMFTLDLDLIGESEETELVISNLTSFKKRLENAIVRIRLDLDKNNVINEARIYDCAYNLGAANVLDIQKRFQKQNIVRNANLTEHVDEYKALELYYEDKDNADELIELGKEIIEQLKKEGKI</sequence>
<evidence type="ECO:0000259" key="1">
    <source>
        <dbReference type="Pfam" id="PF00149"/>
    </source>
</evidence>
<dbReference type="PANTHER" id="PTHR30337">
    <property type="entry name" value="COMPONENT OF ATP-DEPENDENT DSDNA EXONUCLEASE"/>
    <property type="match status" value="1"/>
</dbReference>
<dbReference type="Pfam" id="PF00149">
    <property type="entry name" value="Metallophos"/>
    <property type="match status" value="1"/>
</dbReference>
<dbReference type="GO" id="GO:0016787">
    <property type="term" value="F:hydrolase activity"/>
    <property type="evidence" value="ECO:0007669"/>
    <property type="project" value="InterPro"/>
</dbReference>
<protein>
    <submittedName>
        <fullName evidence="2">Gp356</fullName>
    </submittedName>
</protein>
<name>G3MA97_9CAUD</name>
<dbReference type="RefSeq" id="YP_009015659.1">
    <property type="nucleotide sequence ID" value="NC_023719.1"/>
</dbReference>
<dbReference type="GeneID" id="18563571"/>
<dbReference type="Proteomes" id="UP000009273">
    <property type="component" value="Segment"/>
</dbReference>
<feature type="domain" description="Calcineurin-like phosphoesterase" evidence="1">
    <location>
        <begin position="1"/>
        <end position="206"/>
    </location>
</feature>
<dbReference type="InterPro" id="IPR050535">
    <property type="entry name" value="DNA_Repair-Maintenance_Comp"/>
</dbReference>
<dbReference type="InterPro" id="IPR004843">
    <property type="entry name" value="Calcineurin-like_PHP"/>
</dbReference>
<dbReference type="SUPFAM" id="SSF56300">
    <property type="entry name" value="Metallo-dependent phosphatases"/>
    <property type="match status" value="1"/>
</dbReference>
<organism evidence="2 3">
    <name type="scientific">Bacillus phage G</name>
    <dbReference type="NCBI Taxonomy" id="2884420"/>
    <lineage>
        <taxon>Viruses</taxon>
        <taxon>Duplodnaviria</taxon>
        <taxon>Heunggongvirae</taxon>
        <taxon>Uroviricota</taxon>
        <taxon>Caudoviricetes</taxon>
        <taxon>Donellivirus</taxon>
        <taxon>Donellivirus gee</taxon>
    </lineage>
</organism>
<dbReference type="PANTHER" id="PTHR30337:SF0">
    <property type="entry name" value="NUCLEASE SBCCD SUBUNIT D"/>
    <property type="match status" value="1"/>
</dbReference>
<evidence type="ECO:0000313" key="2">
    <source>
        <dbReference type="EMBL" id="AEO93615.1"/>
    </source>
</evidence>
<dbReference type="OrthoDB" id="3083at10239"/>
<accession>G3MA97</accession>
<reference evidence="2 3" key="1">
    <citation type="submission" date="2011-09" db="EMBL/GenBank/DDBJ databases">
        <authorList>
            <person name="Pope W.H."/>
            <person name="Pedulla M.L."/>
            <person name="Ford M.E."/>
            <person name="Peebles C.L."/>
            <person name="Hatfull G.H."/>
            <person name="Hendrix R.W."/>
        </authorList>
    </citation>
    <scope>NUCLEOTIDE SEQUENCE [LARGE SCALE GENOMIC DNA]</scope>
    <source>
        <strain evidence="2">G</strain>
    </source>
</reference>